<sequence length="204" mass="22913">SNFFSLIKPAFSAVALYLPLTTFYPVIKWLLGTVHDTKTIYESIYDYGGISLADKSGSWGAYTCEMSIGSDKETGKTVKIAEEKRFYPTLIAGVSGAGKTSLLFEPMIAKDLDKKYFFKEISKEMGYTALKTGIATLTCPYSNEYINKNFNLNMISPKENKVKLYDAYMKKMIIAGSGDNYTYKNLGLTYMSPDVESNKQNRKK</sequence>
<dbReference type="AlphaFoldDB" id="K1S7C9"/>
<feature type="non-terminal residue" evidence="1">
    <location>
        <position position="1"/>
    </location>
</feature>
<name>K1S7C9_9ZZZZ</name>
<proteinExistence type="predicted"/>
<reference evidence="1" key="1">
    <citation type="journal article" date="2013" name="Environ. Microbiol.">
        <title>Microbiota from the distal guts of lean and obese adolescents exhibit partial functional redundancy besides clear differences in community structure.</title>
        <authorList>
            <person name="Ferrer M."/>
            <person name="Ruiz A."/>
            <person name="Lanza F."/>
            <person name="Haange S.B."/>
            <person name="Oberbach A."/>
            <person name="Till H."/>
            <person name="Bargiela R."/>
            <person name="Campoy C."/>
            <person name="Segura M.T."/>
            <person name="Richter M."/>
            <person name="von Bergen M."/>
            <person name="Seifert J."/>
            <person name="Suarez A."/>
        </authorList>
    </citation>
    <scope>NUCLEOTIDE SEQUENCE</scope>
</reference>
<evidence type="ECO:0000313" key="1">
    <source>
        <dbReference type="EMBL" id="EKC49605.1"/>
    </source>
</evidence>
<protein>
    <submittedName>
        <fullName evidence="1">Uncharacterized protein</fullName>
    </submittedName>
</protein>
<accession>K1S7C9</accession>
<organism evidence="1">
    <name type="scientific">human gut metagenome</name>
    <dbReference type="NCBI Taxonomy" id="408170"/>
    <lineage>
        <taxon>unclassified sequences</taxon>
        <taxon>metagenomes</taxon>
        <taxon>organismal metagenomes</taxon>
    </lineage>
</organism>
<gene>
    <name evidence="1" type="ORF">OBE_14550</name>
</gene>
<dbReference type="EMBL" id="AJWZ01010040">
    <property type="protein sequence ID" value="EKC49605.1"/>
    <property type="molecule type" value="Genomic_DNA"/>
</dbReference>
<comment type="caution">
    <text evidence="1">The sequence shown here is derived from an EMBL/GenBank/DDBJ whole genome shotgun (WGS) entry which is preliminary data.</text>
</comment>